<evidence type="ECO:0000313" key="7">
    <source>
        <dbReference type="Proteomes" id="UP000195897"/>
    </source>
</evidence>
<organism evidence="6 7">
    <name type="scientific">Butyricicoccus pullicaecorum</name>
    <dbReference type="NCBI Taxonomy" id="501571"/>
    <lineage>
        <taxon>Bacteria</taxon>
        <taxon>Bacillati</taxon>
        <taxon>Bacillota</taxon>
        <taxon>Clostridia</taxon>
        <taxon>Eubacteriales</taxon>
        <taxon>Butyricicoccaceae</taxon>
        <taxon>Butyricicoccus</taxon>
    </lineage>
</organism>
<dbReference type="RefSeq" id="WP_087371290.1">
    <property type="nucleotide sequence ID" value="NZ_NFKK01000003.1"/>
</dbReference>
<dbReference type="PANTHER" id="PTHR43075:SF1">
    <property type="entry name" value="FORMATE LYASE ACTIVATING ENZYME, PUTATIVE (AFU_ORTHOLOGUE AFUA_2G15630)-RELATED"/>
    <property type="match status" value="1"/>
</dbReference>
<dbReference type="GO" id="GO:0046872">
    <property type="term" value="F:metal ion binding"/>
    <property type="evidence" value="ECO:0007669"/>
    <property type="project" value="UniProtKB-KW"/>
</dbReference>
<keyword evidence="3 5" id="KW-0408">Iron</keyword>
<dbReference type="InterPro" id="IPR058240">
    <property type="entry name" value="rSAM_sf"/>
</dbReference>
<keyword evidence="2 5" id="KW-0479">Metal-binding</keyword>
<gene>
    <name evidence="6" type="ORF">B5F17_04550</name>
</gene>
<dbReference type="Proteomes" id="UP000195897">
    <property type="component" value="Unassembled WGS sequence"/>
</dbReference>
<dbReference type="InterPro" id="IPR007197">
    <property type="entry name" value="rSAM"/>
</dbReference>
<protein>
    <submittedName>
        <fullName evidence="6">Radical SAM protein</fullName>
    </submittedName>
</protein>
<keyword evidence="4 5" id="KW-0411">Iron-sulfur</keyword>
<accession>A0A1Y4LEC9</accession>
<reference evidence="7" key="1">
    <citation type="submission" date="2017-04" db="EMBL/GenBank/DDBJ databases">
        <title>Function of individual gut microbiota members based on whole genome sequencing of pure cultures obtained from chicken caecum.</title>
        <authorList>
            <person name="Medvecky M."/>
            <person name="Cejkova D."/>
            <person name="Polansky O."/>
            <person name="Karasova D."/>
            <person name="Kubasova T."/>
            <person name="Cizek A."/>
            <person name="Rychlik I."/>
        </authorList>
    </citation>
    <scope>NUCLEOTIDE SEQUENCE [LARGE SCALE GENOMIC DNA]</scope>
    <source>
        <strain evidence="7">An180</strain>
    </source>
</reference>
<evidence type="ECO:0000256" key="5">
    <source>
        <dbReference type="PIRSR" id="PIRSR004869-50"/>
    </source>
</evidence>
<dbReference type="EMBL" id="NFKK01000003">
    <property type="protein sequence ID" value="OUP53859.1"/>
    <property type="molecule type" value="Genomic_DNA"/>
</dbReference>
<evidence type="ECO:0000256" key="4">
    <source>
        <dbReference type="ARBA" id="ARBA00023014"/>
    </source>
</evidence>
<dbReference type="SUPFAM" id="SSF102114">
    <property type="entry name" value="Radical SAM enzymes"/>
    <property type="match status" value="1"/>
</dbReference>
<dbReference type="Gene3D" id="3.20.20.70">
    <property type="entry name" value="Aldolase class I"/>
    <property type="match status" value="1"/>
</dbReference>
<dbReference type="GO" id="GO:0003824">
    <property type="term" value="F:catalytic activity"/>
    <property type="evidence" value="ECO:0007669"/>
    <property type="project" value="InterPro"/>
</dbReference>
<evidence type="ECO:0000256" key="2">
    <source>
        <dbReference type="ARBA" id="ARBA00022723"/>
    </source>
</evidence>
<feature type="binding site" evidence="5">
    <location>
        <position position="67"/>
    </location>
    <ligand>
        <name>[4Fe-4S] cluster</name>
        <dbReference type="ChEBI" id="CHEBI:49883"/>
        <note>4Fe-4S-S-AdoMet</note>
    </ligand>
</feature>
<evidence type="ECO:0000256" key="1">
    <source>
        <dbReference type="ARBA" id="ARBA00022691"/>
    </source>
</evidence>
<evidence type="ECO:0000313" key="6">
    <source>
        <dbReference type="EMBL" id="OUP53859.1"/>
    </source>
</evidence>
<dbReference type="SFLD" id="SFLDS00029">
    <property type="entry name" value="Radical_SAM"/>
    <property type="match status" value="1"/>
</dbReference>
<feature type="binding site" evidence="5">
    <location>
        <position position="63"/>
    </location>
    <ligand>
        <name>[4Fe-4S] cluster</name>
        <dbReference type="ChEBI" id="CHEBI:49883"/>
        <note>4Fe-4S-S-AdoMet</note>
    </ligand>
</feature>
<dbReference type="AlphaFoldDB" id="A0A1Y4LEC9"/>
<dbReference type="SFLD" id="SFLDG01099">
    <property type="entry name" value="Uncharacterised_Radical_SAM_Su"/>
    <property type="match status" value="1"/>
</dbReference>
<dbReference type="InterPro" id="IPR040085">
    <property type="entry name" value="MJ0674-like"/>
</dbReference>
<evidence type="ECO:0000256" key="3">
    <source>
        <dbReference type="ARBA" id="ARBA00023004"/>
    </source>
</evidence>
<keyword evidence="1 5" id="KW-0949">S-adenosyl-L-methionine</keyword>
<dbReference type="InterPro" id="IPR016431">
    <property type="entry name" value="Pyrv-formate_lyase-activ_prd"/>
</dbReference>
<comment type="caution">
    <text evidence="6">The sequence shown here is derived from an EMBL/GenBank/DDBJ whole genome shotgun (WGS) entry which is preliminary data.</text>
</comment>
<sequence>MEPNAYRHCTLCPRGCGVDRTSGARGFCGASDVVYVGRAALHAWEEPPLSGERGSGTVFFTHCTLGCVFCQNRTISRREAQGKPVTQERLTEIFLELQTQGAHNINLVTASHYAPTVRAALQQARAKDLHIPVVYNCGGYEMVETLRMLDGLIDIYLPDFKYYSSYYAGMYSGAPDYPDFAKEAIAEMVRQTGAPQFDQTGMMTRGTIVRHLMLPGLAGDTAQVLRYLAEHFGDRILVSLMRQYTPFGMAERYPELDRKITDEEYEQAVTLFSELGLAGFLQDKESISESFIPSFEGQGV</sequence>
<comment type="cofactor">
    <cofactor evidence="5">
        <name>[4Fe-4S] cluster</name>
        <dbReference type="ChEBI" id="CHEBI:49883"/>
    </cofactor>
    <text evidence="5">Binds 1 [4Fe-4S] cluster. The cluster is coordinated with 3 cysteines and an exchangeable S-adenosyl-L-methionine.</text>
</comment>
<dbReference type="InterPro" id="IPR013785">
    <property type="entry name" value="Aldolase_TIM"/>
</dbReference>
<proteinExistence type="predicted"/>
<dbReference type="GO" id="GO:0051536">
    <property type="term" value="F:iron-sulfur cluster binding"/>
    <property type="evidence" value="ECO:0007669"/>
    <property type="project" value="UniProtKB-KW"/>
</dbReference>
<feature type="binding site" evidence="5">
    <location>
        <position position="70"/>
    </location>
    <ligand>
        <name>[4Fe-4S] cluster</name>
        <dbReference type="ChEBI" id="CHEBI:49883"/>
        <note>4Fe-4S-S-AdoMet</note>
    </ligand>
</feature>
<name>A0A1Y4LEC9_9FIRM</name>
<dbReference type="PANTHER" id="PTHR43075">
    <property type="entry name" value="FORMATE LYASE ACTIVATING ENZYME, PUTATIVE (AFU_ORTHOLOGUE AFUA_2G15630)-RELATED"/>
    <property type="match status" value="1"/>
</dbReference>
<dbReference type="PIRSF" id="PIRSF004869">
    <property type="entry name" value="PflX_prd"/>
    <property type="match status" value="1"/>
</dbReference>